<accession>G6EAD4</accession>
<protein>
    <submittedName>
        <fullName evidence="1">Uncharacterized protein</fullName>
    </submittedName>
</protein>
<name>G6EAD4_9SPHN</name>
<dbReference type="AlphaFoldDB" id="G6EAD4"/>
<reference evidence="1 2" key="1">
    <citation type="journal article" date="2012" name="J. Bacteriol.">
        <title>Genome sequence of benzo(a)pyrene-degrading bacterium Novosphingobium pentaromativorans US6-1.</title>
        <authorList>
            <person name="Luo Y.R."/>
            <person name="Kang S.G."/>
            <person name="Kim S.J."/>
            <person name="Kim M.R."/>
            <person name="Li N."/>
            <person name="Lee J.H."/>
            <person name="Kwon K.K."/>
        </authorList>
    </citation>
    <scope>NUCLEOTIDE SEQUENCE [LARGE SCALE GENOMIC DNA]</scope>
    <source>
        <strain evidence="1 2">US6-1</strain>
    </source>
</reference>
<comment type="caution">
    <text evidence="1">The sequence shown here is derived from an EMBL/GenBank/DDBJ whole genome shotgun (WGS) entry which is preliminary data.</text>
</comment>
<sequence>MVELPLPVTNPRNSGRIRNWHHTIARQNDPVTANACLRQLSYMLSLFPGQFRNGRGPS</sequence>
<gene>
    <name evidence="1" type="ORF">NSU_1333</name>
</gene>
<evidence type="ECO:0000313" key="1">
    <source>
        <dbReference type="EMBL" id="EHJ61572.1"/>
    </source>
</evidence>
<keyword evidence="2" id="KW-1185">Reference proteome</keyword>
<dbReference type="PATRIC" id="fig|1088721.3.peg.1314"/>
<dbReference type="EMBL" id="AGFM01000017">
    <property type="protein sequence ID" value="EHJ61572.1"/>
    <property type="molecule type" value="Genomic_DNA"/>
</dbReference>
<evidence type="ECO:0000313" key="2">
    <source>
        <dbReference type="Proteomes" id="UP000004030"/>
    </source>
</evidence>
<organism evidence="1 2">
    <name type="scientific">Novosphingobium pentaromativorans US6-1</name>
    <dbReference type="NCBI Taxonomy" id="1088721"/>
    <lineage>
        <taxon>Bacteria</taxon>
        <taxon>Pseudomonadati</taxon>
        <taxon>Pseudomonadota</taxon>
        <taxon>Alphaproteobacteria</taxon>
        <taxon>Sphingomonadales</taxon>
        <taxon>Sphingomonadaceae</taxon>
        <taxon>Novosphingobium</taxon>
    </lineage>
</organism>
<proteinExistence type="predicted"/>
<dbReference type="Proteomes" id="UP000004030">
    <property type="component" value="Unassembled WGS sequence"/>
</dbReference>